<name>A0A022Q7C3_ERYGU</name>
<organism evidence="2 3">
    <name type="scientific">Erythranthe guttata</name>
    <name type="common">Yellow monkey flower</name>
    <name type="synonym">Mimulus guttatus</name>
    <dbReference type="NCBI Taxonomy" id="4155"/>
    <lineage>
        <taxon>Eukaryota</taxon>
        <taxon>Viridiplantae</taxon>
        <taxon>Streptophyta</taxon>
        <taxon>Embryophyta</taxon>
        <taxon>Tracheophyta</taxon>
        <taxon>Spermatophyta</taxon>
        <taxon>Magnoliopsida</taxon>
        <taxon>eudicotyledons</taxon>
        <taxon>Gunneridae</taxon>
        <taxon>Pentapetalae</taxon>
        <taxon>asterids</taxon>
        <taxon>lamiids</taxon>
        <taxon>Lamiales</taxon>
        <taxon>Phrymaceae</taxon>
        <taxon>Erythranthe</taxon>
    </lineage>
</organism>
<proteinExistence type="predicted"/>
<protein>
    <recommendedName>
        <fullName evidence="1">MATH domain-containing protein</fullName>
    </recommendedName>
</protein>
<dbReference type="InterPro" id="IPR002083">
    <property type="entry name" value="MATH/TRAF_dom"/>
</dbReference>
<evidence type="ECO:0000313" key="2">
    <source>
        <dbReference type="EMBL" id="EYU24577.1"/>
    </source>
</evidence>
<feature type="domain" description="MATH" evidence="1">
    <location>
        <begin position="10"/>
        <end position="133"/>
    </location>
</feature>
<dbReference type="SUPFAM" id="SSF49599">
    <property type="entry name" value="TRAF domain-like"/>
    <property type="match status" value="1"/>
</dbReference>
<sequence length="172" mass="19236">FTKETKDDPHAHLLTEIESVSSFLDYPIGKYESSVFSAGGYKWRLVIYPDGKHISAYIEMIDCIPCLKVHATFKIFLLNRTSDNYLCFRGTAATDFTKSRAKWGFRKLISERMLRDASNGYIVDDKCVFGAQVSVVGSAASFIEISISQTVIISNNVESNSFSNYIQCGAPM</sequence>
<dbReference type="PROSITE" id="PS50144">
    <property type="entry name" value="MATH"/>
    <property type="match status" value="1"/>
</dbReference>
<feature type="non-terminal residue" evidence="2">
    <location>
        <position position="1"/>
    </location>
</feature>
<evidence type="ECO:0000313" key="3">
    <source>
        <dbReference type="Proteomes" id="UP000030748"/>
    </source>
</evidence>
<dbReference type="Gene3D" id="2.60.210.10">
    <property type="entry name" value="Apoptosis, Tumor Necrosis Factor Receptor Associated Protein 2, Chain A"/>
    <property type="match status" value="1"/>
</dbReference>
<dbReference type="EMBL" id="KI632119">
    <property type="protein sequence ID" value="EYU24577.1"/>
    <property type="molecule type" value="Genomic_DNA"/>
</dbReference>
<evidence type="ECO:0000259" key="1">
    <source>
        <dbReference type="PROSITE" id="PS50144"/>
    </source>
</evidence>
<dbReference type="InterPro" id="IPR008974">
    <property type="entry name" value="TRAF-like"/>
</dbReference>
<dbReference type="PANTHER" id="PTHR46162:SF20">
    <property type="entry name" value="UBIQUITIN CARBOXYL-TERMINAL HYDROLASE 7-LIKE ISOFORM X1"/>
    <property type="match status" value="1"/>
</dbReference>
<accession>A0A022Q7C3</accession>
<dbReference type="Proteomes" id="UP000030748">
    <property type="component" value="Unassembled WGS sequence"/>
</dbReference>
<dbReference type="PANTHER" id="PTHR46162">
    <property type="entry name" value="TRAF-LIKE FAMILY PROTEIN"/>
    <property type="match status" value="1"/>
</dbReference>
<keyword evidence="3" id="KW-1185">Reference proteome</keyword>
<dbReference type="AlphaFoldDB" id="A0A022Q7C3"/>
<gene>
    <name evidence="2" type="ORF">MIMGU_mgv1a026447mg</name>
</gene>
<dbReference type="eggNOG" id="KOG1987">
    <property type="taxonomic scope" value="Eukaryota"/>
</dbReference>
<reference evidence="2 3" key="1">
    <citation type="journal article" date="2013" name="Proc. Natl. Acad. Sci. U.S.A.">
        <title>Fine-scale variation in meiotic recombination in Mimulus inferred from population shotgun sequencing.</title>
        <authorList>
            <person name="Hellsten U."/>
            <person name="Wright K.M."/>
            <person name="Jenkins J."/>
            <person name="Shu S."/>
            <person name="Yuan Y."/>
            <person name="Wessler S.R."/>
            <person name="Schmutz J."/>
            <person name="Willis J.H."/>
            <person name="Rokhsar D.S."/>
        </authorList>
    </citation>
    <scope>NUCLEOTIDE SEQUENCE [LARGE SCALE GENOMIC DNA]</scope>
    <source>
        <strain evidence="3">cv. DUN x IM62</strain>
    </source>
</reference>
<dbReference type="CDD" id="cd00121">
    <property type="entry name" value="MATH"/>
    <property type="match status" value="1"/>
</dbReference>
<dbReference type="Pfam" id="PF22486">
    <property type="entry name" value="MATH_2"/>
    <property type="match status" value="1"/>
</dbReference>